<reference evidence="8" key="1">
    <citation type="journal article" date="2019" name="Int. J. Syst. Evol. Microbiol.">
        <title>The Global Catalogue of Microorganisms (GCM) 10K type strain sequencing project: providing services to taxonomists for standard genome sequencing and annotation.</title>
        <authorList>
            <consortium name="The Broad Institute Genomics Platform"/>
            <consortium name="The Broad Institute Genome Sequencing Center for Infectious Disease"/>
            <person name="Wu L."/>
            <person name="Ma J."/>
        </authorList>
    </citation>
    <scope>NUCLEOTIDE SEQUENCE [LARGE SCALE GENOMIC DNA]</scope>
    <source>
        <strain evidence="8">CCUG 36956</strain>
    </source>
</reference>
<evidence type="ECO:0000256" key="4">
    <source>
        <dbReference type="ARBA" id="ARBA00023136"/>
    </source>
</evidence>
<organism evidence="7 8">
    <name type="scientific">Nocardia lasii</name>
    <dbReference type="NCBI Taxonomy" id="1616107"/>
    <lineage>
        <taxon>Bacteria</taxon>
        <taxon>Bacillati</taxon>
        <taxon>Actinomycetota</taxon>
        <taxon>Actinomycetes</taxon>
        <taxon>Mycobacteriales</taxon>
        <taxon>Nocardiaceae</taxon>
        <taxon>Nocardia</taxon>
    </lineage>
</organism>
<dbReference type="Proteomes" id="UP001596223">
    <property type="component" value="Unassembled WGS sequence"/>
</dbReference>
<keyword evidence="4 5" id="KW-0472">Membrane</keyword>
<evidence type="ECO:0000256" key="2">
    <source>
        <dbReference type="ARBA" id="ARBA00022692"/>
    </source>
</evidence>
<protein>
    <submittedName>
        <fullName evidence="7">SulP family inorganic anion transporter</fullName>
    </submittedName>
</protein>
<evidence type="ECO:0000256" key="5">
    <source>
        <dbReference type="SAM" id="Phobius"/>
    </source>
</evidence>
<evidence type="ECO:0000256" key="1">
    <source>
        <dbReference type="ARBA" id="ARBA00004141"/>
    </source>
</evidence>
<evidence type="ECO:0000259" key="6">
    <source>
        <dbReference type="Pfam" id="PF00916"/>
    </source>
</evidence>
<evidence type="ECO:0000256" key="3">
    <source>
        <dbReference type="ARBA" id="ARBA00022989"/>
    </source>
</evidence>
<dbReference type="EMBL" id="JBHSQN010000002">
    <property type="protein sequence ID" value="MFC6010465.1"/>
    <property type="molecule type" value="Genomic_DNA"/>
</dbReference>
<dbReference type="Pfam" id="PF00916">
    <property type="entry name" value="Sulfate_transp"/>
    <property type="match status" value="1"/>
</dbReference>
<feature type="non-terminal residue" evidence="7">
    <location>
        <position position="76"/>
    </location>
</feature>
<feature type="domain" description="SLC26A/SulP transporter" evidence="6">
    <location>
        <begin position="32"/>
        <end position="73"/>
    </location>
</feature>
<keyword evidence="2 5" id="KW-0812">Transmembrane</keyword>
<name>A0ABW1JN81_9NOCA</name>
<keyword evidence="8" id="KW-1185">Reference proteome</keyword>
<comment type="caution">
    <text evidence="7">The sequence shown here is derived from an EMBL/GenBank/DDBJ whole genome shotgun (WGS) entry which is preliminary data.</text>
</comment>
<proteinExistence type="predicted"/>
<gene>
    <name evidence="7" type="ORF">ACFP3H_05335</name>
</gene>
<evidence type="ECO:0000313" key="8">
    <source>
        <dbReference type="Proteomes" id="UP001596223"/>
    </source>
</evidence>
<sequence>MRIDTPPAAPSRPLTRLLRTQTVTTLRDPRALRVEIFAGMVTALALIPETISFSILAGVGPGVGLFTSIVFAMTIA</sequence>
<accession>A0ABW1JN81</accession>
<keyword evidence="3 5" id="KW-1133">Transmembrane helix</keyword>
<evidence type="ECO:0000313" key="7">
    <source>
        <dbReference type="EMBL" id="MFC6010465.1"/>
    </source>
</evidence>
<dbReference type="RefSeq" id="WP_378601592.1">
    <property type="nucleotide sequence ID" value="NZ_JBHSQN010000002.1"/>
</dbReference>
<comment type="subcellular location">
    <subcellularLocation>
        <location evidence="1">Membrane</location>
        <topology evidence="1">Multi-pass membrane protein</topology>
    </subcellularLocation>
</comment>
<feature type="transmembrane region" description="Helical" evidence="5">
    <location>
        <begin position="53"/>
        <end position="75"/>
    </location>
</feature>
<dbReference type="InterPro" id="IPR011547">
    <property type="entry name" value="SLC26A/SulP_dom"/>
</dbReference>